<feature type="domain" description="Phage tail collar" evidence="1">
    <location>
        <begin position="435"/>
        <end position="493"/>
    </location>
</feature>
<protein>
    <recommendedName>
        <fullName evidence="1">Phage tail collar domain-containing protein</fullName>
    </recommendedName>
</protein>
<dbReference type="InterPro" id="IPR011083">
    <property type="entry name" value="Phage_tail_collar_dom"/>
</dbReference>
<accession>A0A1S1WSL4</accession>
<evidence type="ECO:0000313" key="3">
    <source>
        <dbReference type="Proteomes" id="UP000180088"/>
    </source>
</evidence>
<organism evidence="2 3">
    <name type="scientific">Chromobacterium sphagni</name>
    <dbReference type="NCBI Taxonomy" id="1903179"/>
    <lineage>
        <taxon>Bacteria</taxon>
        <taxon>Pseudomonadati</taxon>
        <taxon>Pseudomonadota</taxon>
        <taxon>Betaproteobacteria</taxon>
        <taxon>Neisseriales</taxon>
        <taxon>Chromobacteriaceae</taxon>
        <taxon>Chromobacterium</taxon>
    </lineage>
</organism>
<comment type="caution">
    <text evidence="2">The sequence shown here is derived from an EMBL/GenBank/DDBJ whole genome shotgun (WGS) entry which is preliminary data.</text>
</comment>
<name>A0A1S1WSL4_9NEIS</name>
<dbReference type="Pfam" id="PF07484">
    <property type="entry name" value="Collar"/>
    <property type="match status" value="1"/>
</dbReference>
<evidence type="ECO:0000313" key="2">
    <source>
        <dbReference type="EMBL" id="OHX10247.1"/>
    </source>
</evidence>
<dbReference type="Gene3D" id="3.90.1340.10">
    <property type="entry name" value="Phage tail collar domain"/>
    <property type="match status" value="1"/>
</dbReference>
<dbReference type="STRING" id="1903179.BI347_20840"/>
<dbReference type="AlphaFoldDB" id="A0A1S1WSL4"/>
<reference evidence="2 3" key="1">
    <citation type="submission" date="2016-09" db="EMBL/GenBank/DDBJ databases">
        <title>Chromobacterium muskegensis sp. nov., an insecticidal bacterium isolated from Sphagnum bogs.</title>
        <authorList>
            <person name="Sparks M.E."/>
            <person name="Blackburn M.B."/>
            <person name="Gundersen-Rindal D.E."/>
            <person name="Mitchell A."/>
            <person name="Farrar R."/>
            <person name="Kuhar D."/>
        </authorList>
    </citation>
    <scope>NUCLEOTIDE SEQUENCE [LARGE SCALE GENOMIC DNA]</scope>
    <source>
        <strain evidence="2 3">37-2</strain>
    </source>
</reference>
<dbReference type="EMBL" id="MKCS01000004">
    <property type="protein sequence ID" value="OHX10247.1"/>
    <property type="molecule type" value="Genomic_DNA"/>
</dbReference>
<dbReference type="RefSeq" id="WP_071116975.1">
    <property type="nucleotide sequence ID" value="NZ_MKCS01000004.1"/>
</dbReference>
<dbReference type="Proteomes" id="UP000180088">
    <property type="component" value="Unassembled WGS sequence"/>
</dbReference>
<proteinExistence type="predicted"/>
<dbReference type="CDD" id="cd19958">
    <property type="entry name" value="pyocin_knob"/>
    <property type="match status" value="1"/>
</dbReference>
<dbReference type="InterPro" id="IPR037053">
    <property type="entry name" value="Phage_tail_collar_dom_sf"/>
</dbReference>
<sequence>MANLQEKPVWETGIYQLETSDPVLAGPDGIDNLQGKQLANRTAYLKKQVDDLVSGALTAEYADRLKTSRTLAMTGDGAWSVNFDGNDNVSAAMTLANTGVAAGNYGMVTVDAKGRITSGRQMAAADVPALDWSKIASGRPSTLDGYGIAIASQAEAEAGSDNSLAMTPLKVAQALNAVGLAGRAKNITSGSLQTIRPNGLYHVNAVGQVADAPVKCNGMLLTHFLNDQWGNQVYWMWGGDTYEQRLENGIWKPWVKSLKAGRQSTLAEYGITDAATKAELQAAISNVIAGAPGALDTLQELAAALDNDASFAANLTKKLATKADKAATLDGYGIADALPLRADIASAVDLDTLTITGIYHNPANDNAIKGKNWPCPQAGQLTVRATGEMVYHTYQAFADGGFWHRCRYQGRWTVWRQLADAATTQDGITAAAPPGQIAYFARDTPPPGWIICNGAQDVSRATYAALFAAIGERFGAGDGKTTFGVPDLRGEFIRGWDAGGGVDVAGRSFGSRQASQNLAHDHAIPTPAGNIAGQDTVLVDNGGAPLDLGARQASNELLGEWNGSGRYLRYATYSTGGNESRPRNVALLACIKV</sequence>
<gene>
    <name evidence="2" type="ORF">BI347_20840</name>
</gene>
<dbReference type="SUPFAM" id="SSF88874">
    <property type="entry name" value="Receptor-binding domain of short tail fibre protein gp12"/>
    <property type="match status" value="1"/>
</dbReference>
<evidence type="ECO:0000259" key="1">
    <source>
        <dbReference type="Pfam" id="PF07484"/>
    </source>
</evidence>